<accession>A0ABY3XET1</accession>
<feature type="signal peptide" evidence="6">
    <location>
        <begin position="1"/>
        <end position="19"/>
    </location>
</feature>
<dbReference type="PROSITE" id="PS00138">
    <property type="entry name" value="SUBTILASE_SER"/>
    <property type="match status" value="1"/>
</dbReference>
<dbReference type="PANTHER" id="PTHR43806">
    <property type="entry name" value="PEPTIDASE S8"/>
    <property type="match status" value="1"/>
</dbReference>
<protein>
    <submittedName>
        <fullName evidence="8">S8 family serine peptidase</fullName>
    </submittedName>
</protein>
<feature type="chain" id="PRO_5045110217" evidence="6">
    <location>
        <begin position="20"/>
        <end position="1088"/>
    </location>
</feature>
<evidence type="ECO:0000256" key="3">
    <source>
        <dbReference type="ARBA" id="ARBA00022801"/>
    </source>
</evidence>
<organism evidence="8 9">
    <name type="scientific">Lysobacter gummosus</name>
    <dbReference type="NCBI Taxonomy" id="262324"/>
    <lineage>
        <taxon>Bacteria</taxon>
        <taxon>Pseudomonadati</taxon>
        <taxon>Pseudomonadota</taxon>
        <taxon>Gammaproteobacteria</taxon>
        <taxon>Lysobacterales</taxon>
        <taxon>Lysobacteraceae</taxon>
        <taxon>Lysobacter</taxon>
    </lineage>
</organism>
<dbReference type="Pfam" id="PF00082">
    <property type="entry name" value="Peptidase_S8"/>
    <property type="match status" value="1"/>
</dbReference>
<dbReference type="InterPro" id="IPR050131">
    <property type="entry name" value="Peptidase_S8_subtilisin-like"/>
</dbReference>
<keyword evidence="3" id="KW-0378">Hydrolase</keyword>
<dbReference type="SUPFAM" id="SSF52743">
    <property type="entry name" value="Subtilisin-like"/>
    <property type="match status" value="3"/>
</dbReference>
<keyword evidence="2" id="KW-0645">Protease</keyword>
<evidence type="ECO:0000256" key="1">
    <source>
        <dbReference type="ARBA" id="ARBA00011073"/>
    </source>
</evidence>
<evidence type="ECO:0000256" key="4">
    <source>
        <dbReference type="ARBA" id="ARBA00022825"/>
    </source>
</evidence>
<feature type="compositionally biased region" description="Polar residues" evidence="5">
    <location>
        <begin position="32"/>
        <end position="46"/>
    </location>
</feature>
<dbReference type="PANTHER" id="PTHR43806:SF11">
    <property type="entry name" value="CEREVISIN-RELATED"/>
    <property type="match status" value="1"/>
</dbReference>
<proteinExistence type="inferred from homology"/>
<keyword evidence="6" id="KW-0732">Signal</keyword>
<comment type="similarity">
    <text evidence="1">Belongs to the peptidase S8 family.</text>
</comment>
<gene>
    <name evidence="8" type="ORF">MOV92_02515</name>
</gene>
<dbReference type="InterPro" id="IPR023828">
    <property type="entry name" value="Peptidase_S8_Ser-AS"/>
</dbReference>
<evidence type="ECO:0000313" key="8">
    <source>
        <dbReference type="EMBL" id="UNP30171.1"/>
    </source>
</evidence>
<dbReference type="Proteomes" id="UP000829194">
    <property type="component" value="Chromosome"/>
</dbReference>
<evidence type="ECO:0000313" key="9">
    <source>
        <dbReference type="Proteomes" id="UP000829194"/>
    </source>
</evidence>
<sequence length="1088" mass="111979">MKKIPCKKIAMLGLASACAATLLWTQTPLGARTQAPSASDGDASSTGVGGAPDADPHAPVRLAAAVAPVPRNAAQAKLGSGQLLQAVQWFAHNAMSAAGGSGGPALGAAYSATSVAAQIAALDRAGLPAAYRDGEKVKINIRLALPYAQIADAGLLDRATSGLRETMLAAGLEARAIAGSPTLEALVPLARLESVAALAGVAQIRLMTLPDLKVTSDGLDASGVSNLRALANYGNLAVEFRDTNKTVAIIDKFGSVDLQALQLAKKWPKNTQEVTDKLVQINSAIAFGSGDALQHGDGVVQYVYGVAPKAKFRLYDIVQASDWGKAVRDAANLDALNQVLGAPRARLIGLPLEALGESGAGVIEGLSDAIAAATANGAQIIKSSDSESLEAFDGTDKTVAIIDRFSSAHPPALQLAGKWPTNTEAVPDKLVQIAGTAVFGSGEAKHGNELVEDVYGLAPNAKFRVYDIRQASDWVGAVRNAANLDTLNRALGEPRAQLIGLPLEAFGGSGGVTIAGLSAAIAAATANGVQIVKSSGKELRGENMAIAIIDTFDSSNIAALQNAGEWPNNSATVTDKLVLTASADGVTFGASRSKHGNAVTEIVYDIAPDAKYRLYDTSSGIGGWVRAVQDAANLNAFNQVQGEPRVQVISVSMGVNGASSGDGTGEGSDLRGLYEAISAANANGVLVINAAGNEARSYWDGESSAGAGNAVAQDFVRGNRDGTGREIIDDINILRRNASWGDCVPVGIADRGVADRYAFNLRMTWNNWSTGAGNTTADYRLELVRWADQTTTPAGAVMPAGWVVAAQSDNAQTGAFGQTPSEGIDYAAPVAARTARCDNVLSGAGSIEGSRYAGGGMFGVRIVRKSPNTANFLRLFTDDYQPRYSVSDRSLIAPADSADVISVAALAAATSGLEAYSSRGPILAPGGAPTTTQAVGNAKPDLANFANVDTVSYGNNAFNGTSSATPHVAALALLGLQHQMQLANATKPAPTSDVVTLQRRRNDLAEATYGSLLTIAGTGGNDLGPAGFDSGYGSGRLKFHAASKSCFLSVLYSESNRALLPAQANPLPPDQKSYSQLLAQSSEACAAR</sequence>
<name>A0ABY3XET1_9GAMM</name>
<dbReference type="InterPro" id="IPR000209">
    <property type="entry name" value="Peptidase_S8/S53_dom"/>
</dbReference>
<evidence type="ECO:0000256" key="2">
    <source>
        <dbReference type="ARBA" id="ARBA00022670"/>
    </source>
</evidence>
<evidence type="ECO:0000256" key="5">
    <source>
        <dbReference type="SAM" id="MobiDB-lite"/>
    </source>
</evidence>
<keyword evidence="9" id="KW-1185">Reference proteome</keyword>
<feature type="region of interest" description="Disordered" evidence="5">
    <location>
        <begin position="32"/>
        <end position="54"/>
    </location>
</feature>
<feature type="domain" description="Peptidase S8/S53" evidence="7">
    <location>
        <begin position="890"/>
        <end position="997"/>
    </location>
</feature>
<evidence type="ECO:0000256" key="6">
    <source>
        <dbReference type="SAM" id="SignalP"/>
    </source>
</evidence>
<dbReference type="EMBL" id="CP093547">
    <property type="protein sequence ID" value="UNP30171.1"/>
    <property type="molecule type" value="Genomic_DNA"/>
</dbReference>
<dbReference type="Gene3D" id="3.40.50.200">
    <property type="entry name" value="Peptidase S8/S53 domain"/>
    <property type="match status" value="3"/>
</dbReference>
<keyword evidence="4" id="KW-0720">Serine protease</keyword>
<evidence type="ECO:0000259" key="7">
    <source>
        <dbReference type="Pfam" id="PF00082"/>
    </source>
</evidence>
<dbReference type="RefSeq" id="WP_148648706.1">
    <property type="nucleotide sequence ID" value="NZ_CP011131.1"/>
</dbReference>
<dbReference type="InterPro" id="IPR036852">
    <property type="entry name" value="Peptidase_S8/S53_dom_sf"/>
</dbReference>
<reference evidence="8 9" key="1">
    <citation type="submission" date="2022-03" db="EMBL/GenBank/DDBJ databases">
        <title>Complete genome sequence of Lysobacter capsici VKM B-2533 and Lysobacter gummosus 10.1.1, promising sources of lytic agents.</title>
        <authorList>
            <person name="Tarlachkov S.V."/>
            <person name="Kudryakova I.V."/>
            <person name="Afoshin A.S."/>
            <person name="Leontyevskaya E.A."/>
            <person name="Leontyevskaya N.V."/>
        </authorList>
    </citation>
    <scope>NUCLEOTIDE SEQUENCE [LARGE SCALE GENOMIC DNA]</scope>
    <source>
        <strain evidence="8 9">10.1.1</strain>
    </source>
</reference>